<dbReference type="AlphaFoldDB" id="A0A7C7D566"/>
<name>A0A7C7D566_9FIRM</name>
<dbReference type="Proteomes" id="UP000553059">
    <property type="component" value="Unassembled WGS sequence"/>
</dbReference>
<organism evidence="1 2">
    <name type="scientific">Desulfitobacterium dehalogenans</name>
    <dbReference type="NCBI Taxonomy" id="36854"/>
    <lineage>
        <taxon>Bacteria</taxon>
        <taxon>Bacillati</taxon>
        <taxon>Bacillota</taxon>
        <taxon>Clostridia</taxon>
        <taxon>Eubacteriales</taxon>
        <taxon>Desulfitobacteriaceae</taxon>
        <taxon>Desulfitobacterium</taxon>
    </lineage>
</organism>
<evidence type="ECO:0000313" key="1">
    <source>
        <dbReference type="EMBL" id="HHY26432.1"/>
    </source>
</evidence>
<proteinExistence type="predicted"/>
<dbReference type="EMBL" id="DUTF01000150">
    <property type="protein sequence ID" value="HHY26432.1"/>
    <property type="molecule type" value="Genomic_DNA"/>
</dbReference>
<evidence type="ECO:0000313" key="2">
    <source>
        <dbReference type="Proteomes" id="UP000553059"/>
    </source>
</evidence>
<accession>A0A7C7D566</accession>
<protein>
    <submittedName>
        <fullName evidence="1">Uncharacterized protein</fullName>
    </submittedName>
</protein>
<gene>
    <name evidence="1" type="ORF">GX523_06740</name>
</gene>
<reference evidence="1 2" key="1">
    <citation type="journal article" date="2020" name="Biotechnol. Biofuels">
        <title>New insights from the biogas microbiome by comprehensive genome-resolved metagenomics of nearly 1600 species originating from multiple anaerobic digesters.</title>
        <authorList>
            <person name="Campanaro S."/>
            <person name="Treu L."/>
            <person name="Rodriguez-R L.M."/>
            <person name="Kovalovszki A."/>
            <person name="Ziels R.M."/>
            <person name="Maus I."/>
            <person name="Zhu X."/>
            <person name="Kougias P.G."/>
            <person name="Basile A."/>
            <person name="Luo G."/>
            <person name="Schluter A."/>
            <person name="Konstantinidis K.T."/>
            <person name="Angelidaki I."/>
        </authorList>
    </citation>
    <scope>NUCLEOTIDE SEQUENCE [LARGE SCALE GENOMIC DNA]</scope>
    <source>
        <strain evidence="1">AS05jafATM_4</strain>
    </source>
</reference>
<comment type="caution">
    <text evidence="1">The sequence shown here is derived from an EMBL/GenBank/DDBJ whole genome shotgun (WGS) entry which is preliminary data.</text>
</comment>
<sequence length="183" mass="21071">MSEYERLTEAISSIQNQYEIGIDYSDGKDMAAICLIDGQAETVIKALSEFSELSKAKSEGRLIILPSKSEEIIRIVELALRIKLYDWQKAYITGVSDYVMPGRVSGKTTAYMIRLCLSEGNTIDLTKRDEIRRYADGCHGSHYLDWFRHELQCVYMELKKVSGLKLRTIIFNKPKARDVYDRR</sequence>